<dbReference type="GO" id="GO:0005737">
    <property type="term" value="C:cytoplasm"/>
    <property type="evidence" value="ECO:0007669"/>
    <property type="project" value="TreeGrafter"/>
</dbReference>
<feature type="domain" description="DUS-like FMN-binding" evidence="2">
    <location>
        <begin position="3"/>
        <end position="149"/>
    </location>
</feature>
<feature type="domain" description="DRBM" evidence="1">
    <location>
        <begin position="212"/>
        <end position="255"/>
    </location>
</feature>
<dbReference type="EMBL" id="HG807356">
    <property type="protein sequence ID" value="CDW60744.1"/>
    <property type="molecule type" value="Genomic_DNA"/>
</dbReference>
<dbReference type="GO" id="GO:0017150">
    <property type="term" value="F:tRNA dihydrouridine synthase activity"/>
    <property type="evidence" value="ECO:0007669"/>
    <property type="project" value="TreeGrafter"/>
</dbReference>
<sequence length="297" mass="33645">MLKSVRKPITCKIRLLPKLHDTLELCNLIERCGVSAIAIHGRTTWERSTCKNHNASIATIAGLLSVPVIANGGSNEIFSHADLEKFRQATGSKHVMIGRAAITNPSIFRPDGLLDFDSVVATFLEYATRTDECVKTVKYVLQRMYKERNKLWLVFAISKPNDSLFGMEKRFEEIRNSVVKRPLADKYHSTDKVHTLEVPFIRYSMLKYMQVIIIETSVADSKFMSTVDVGGFKFKSGCWASKRRYAEQAAALVAIFYFRLHKMLPQICLTVIPWEDFETTAVSLRPECTCSGCLEYG</sequence>
<protein>
    <submittedName>
        <fullName evidence="3">tRNA dihydrouridine(20) synthase (NAD(P)+)</fullName>
    </submittedName>
</protein>
<dbReference type="PANTHER" id="PTHR45936">
    <property type="entry name" value="TRNA-DIHYDROURIDINE(20) SYNTHASE [NAD(P)+]-LIKE"/>
    <property type="match status" value="1"/>
</dbReference>
<dbReference type="SUPFAM" id="SSF54768">
    <property type="entry name" value="dsRNA-binding domain-like"/>
    <property type="match status" value="1"/>
</dbReference>
<dbReference type="Pfam" id="PF00035">
    <property type="entry name" value="dsrm"/>
    <property type="match status" value="1"/>
</dbReference>
<keyword evidence="4" id="KW-1185">Reference proteome</keyword>
<dbReference type="SUPFAM" id="SSF51395">
    <property type="entry name" value="FMN-linked oxidoreductases"/>
    <property type="match status" value="1"/>
</dbReference>
<dbReference type="PANTHER" id="PTHR45936:SF1">
    <property type="entry name" value="TRNA-DIHYDROURIDINE(20) SYNTHASE [NAD(P)+]-LIKE"/>
    <property type="match status" value="1"/>
</dbReference>
<dbReference type="Gene3D" id="3.30.160.20">
    <property type="match status" value="1"/>
</dbReference>
<name>A0A077ZLZ7_TRITR</name>
<proteinExistence type="predicted"/>
<dbReference type="InterPro" id="IPR013785">
    <property type="entry name" value="Aldolase_TIM"/>
</dbReference>
<evidence type="ECO:0000313" key="3">
    <source>
        <dbReference type="EMBL" id="CDW60744.1"/>
    </source>
</evidence>
<dbReference type="STRING" id="36087.A0A077ZLZ7"/>
<evidence type="ECO:0000259" key="1">
    <source>
        <dbReference type="Pfam" id="PF00035"/>
    </source>
</evidence>
<gene>
    <name evidence="3" type="ORF">TTRE_0000913601</name>
</gene>
<evidence type="ECO:0000313" key="4">
    <source>
        <dbReference type="Proteomes" id="UP000030665"/>
    </source>
</evidence>
<dbReference type="CDD" id="cd02801">
    <property type="entry name" value="DUS_like_FMN"/>
    <property type="match status" value="1"/>
</dbReference>
<organism evidence="3 4">
    <name type="scientific">Trichuris trichiura</name>
    <name type="common">Whipworm</name>
    <name type="synonym">Trichocephalus trichiurus</name>
    <dbReference type="NCBI Taxonomy" id="36087"/>
    <lineage>
        <taxon>Eukaryota</taxon>
        <taxon>Metazoa</taxon>
        <taxon>Ecdysozoa</taxon>
        <taxon>Nematoda</taxon>
        <taxon>Enoplea</taxon>
        <taxon>Dorylaimia</taxon>
        <taxon>Trichinellida</taxon>
        <taxon>Trichuridae</taxon>
        <taxon>Trichuris</taxon>
    </lineage>
</organism>
<dbReference type="AlphaFoldDB" id="A0A077ZLZ7"/>
<dbReference type="OrthoDB" id="272303at2759"/>
<evidence type="ECO:0000259" key="2">
    <source>
        <dbReference type="Pfam" id="PF01207"/>
    </source>
</evidence>
<accession>A0A077ZLZ7</accession>
<dbReference type="Proteomes" id="UP000030665">
    <property type="component" value="Unassembled WGS sequence"/>
</dbReference>
<dbReference type="InterPro" id="IPR052582">
    <property type="entry name" value="tRNA-DUS-like"/>
</dbReference>
<dbReference type="InterPro" id="IPR014720">
    <property type="entry name" value="dsRBD_dom"/>
</dbReference>
<dbReference type="Gene3D" id="3.20.20.70">
    <property type="entry name" value="Aldolase class I"/>
    <property type="match status" value="1"/>
</dbReference>
<dbReference type="InterPro" id="IPR035587">
    <property type="entry name" value="DUS-like_FMN-bd"/>
</dbReference>
<reference evidence="3" key="1">
    <citation type="submission" date="2014-01" db="EMBL/GenBank/DDBJ databases">
        <authorList>
            <person name="Aslett M."/>
        </authorList>
    </citation>
    <scope>NUCLEOTIDE SEQUENCE</scope>
</reference>
<dbReference type="Pfam" id="PF01207">
    <property type="entry name" value="Dus"/>
    <property type="match status" value="1"/>
</dbReference>
<reference evidence="3" key="2">
    <citation type="submission" date="2014-03" db="EMBL/GenBank/DDBJ databases">
        <title>The whipworm genome and dual-species transcriptomics of an intimate host-pathogen interaction.</title>
        <authorList>
            <person name="Foth B.J."/>
            <person name="Tsai I.J."/>
            <person name="Reid A.J."/>
            <person name="Bancroft A.J."/>
            <person name="Nichol S."/>
            <person name="Tracey A."/>
            <person name="Holroyd N."/>
            <person name="Cotton J.A."/>
            <person name="Stanley E.J."/>
            <person name="Zarowiecki M."/>
            <person name="Liu J.Z."/>
            <person name="Huckvale T."/>
            <person name="Cooper P.J."/>
            <person name="Grencis R.K."/>
            <person name="Berriman M."/>
        </authorList>
    </citation>
    <scope>NUCLEOTIDE SEQUENCE [LARGE SCALE GENOMIC DNA]</scope>
</reference>